<accession>A0ACC0UJ44</accession>
<dbReference type="EMBL" id="JAGFNK010000021">
    <property type="protein sequence ID" value="KAI9511522.1"/>
    <property type="molecule type" value="Genomic_DNA"/>
</dbReference>
<comment type="caution">
    <text evidence="1">The sequence shown here is derived from an EMBL/GenBank/DDBJ whole genome shotgun (WGS) entry which is preliminary data.</text>
</comment>
<keyword evidence="2" id="KW-1185">Reference proteome</keyword>
<organism evidence="1 2">
    <name type="scientific">Russula earlei</name>
    <dbReference type="NCBI Taxonomy" id="71964"/>
    <lineage>
        <taxon>Eukaryota</taxon>
        <taxon>Fungi</taxon>
        <taxon>Dikarya</taxon>
        <taxon>Basidiomycota</taxon>
        <taxon>Agaricomycotina</taxon>
        <taxon>Agaricomycetes</taxon>
        <taxon>Russulales</taxon>
        <taxon>Russulaceae</taxon>
        <taxon>Russula</taxon>
    </lineage>
</organism>
<protein>
    <submittedName>
        <fullName evidence="1">Uncharacterized protein</fullName>
    </submittedName>
</protein>
<evidence type="ECO:0000313" key="2">
    <source>
        <dbReference type="Proteomes" id="UP001207468"/>
    </source>
</evidence>
<evidence type="ECO:0000313" key="1">
    <source>
        <dbReference type="EMBL" id="KAI9511522.1"/>
    </source>
</evidence>
<reference evidence="1" key="1">
    <citation type="submission" date="2021-03" db="EMBL/GenBank/DDBJ databases">
        <title>Evolutionary priming and transition to the ectomycorrhizal habit in an iconic lineage of mushroom-forming fungi: is preadaptation a requirement?</title>
        <authorList>
            <consortium name="DOE Joint Genome Institute"/>
            <person name="Looney B.P."/>
            <person name="Miyauchi S."/>
            <person name="Morin E."/>
            <person name="Drula E."/>
            <person name="Courty P.E."/>
            <person name="Chicoki N."/>
            <person name="Fauchery L."/>
            <person name="Kohler A."/>
            <person name="Kuo A."/>
            <person name="LaButti K."/>
            <person name="Pangilinan J."/>
            <person name="Lipzen A."/>
            <person name="Riley R."/>
            <person name="Andreopoulos W."/>
            <person name="He G."/>
            <person name="Johnson J."/>
            <person name="Barry K.W."/>
            <person name="Grigoriev I.V."/>
            <person name="Nagy L."/>
            <person name="Hibbett D."/>
            <person name="Henrissat B."/>
            <person name="Matheny P.B."/>
            <person name="Labbe J."/>
            <person name="Martin A.F."/>
        </authorList>
    </citation>
    <scope>NUCLEOTIDE SEQUENCE</scope>
    <source>
        <strain evidence="1">BPL698</strain>
    </source>
</reference>
<gene>
    <name evidence="1" type="ORF">F5148DRAFT_1373814</name>
</gene>
<proteinExistence type="predicted"/>
<dbReference type="Proteomes" id="UP001207468">
    <property type="component" value="Unassembled WGS sequence"/>
</dbReference>
<sequence length="291" mass="32387">MHTHPPQLPISWTQVQRARVLRSSRKVGAVLGTTPFLVESCGTTVRAKLSHASKLDDTPPFPMPTYIKHHHRHFSVCQKPQASSESLPIPSLSRVASSSKESLLTASDESTEELAVPWVFTARPQYPGGNTSRPIILFNPVPLSSSDARTDDAPLSPSPLSPNAELPPLTPTTPMEPSRAEARRRKMARVVRTLGERVPPELVFRSSDTDLPMKSPVPTVRPASRTRSAPKNHRPRSASVGSTTQWQRLLELPAPIFSSSSKAPEDQRWVGEWNRRNMAQVQRELRSLRFR</sequence>
<name>A0ACC0UJ44_9AGAM</name>